<dbReference type="GO" id="GO:0016020">
    <property type="term" value="C:membrane"/>
    <property type="evidence" value="ECO:0007669"/>
    <property type="project" value="UniProtKB-UniRule"/>
</dbReference>
<evidence type="ECO:0000259" key="4">
    <source>
        <dbReference type="PROSITE" id="PS51846"/>
    </source>
</evidence>
<accession>A0A0D2MJU5</accession>
<proteinExistence type="predicted"/>
<name>A0A0D2MJU5_9CHLO</name>
<keyword evidence="2 3" id="KW-1133">Transmembrane helix</keyword>
<reference evidence="5 6" key="1">
    <citation type="journal article" date="2013" name="BMC Genomics">
        <title>Reconstruction of the lipid metabolism for the microalga Monoraphidium neglectum from its genome sequence reveals characteristics suitable for biofuel production.</title>
        <authorList>
            <person name="Bogen C."/>
            <person name="Al-Dilaimi A."/>
            <person name="Albersmeier A."/>
            <person name="Wichmann J."/>
            <person name="Grundmann M."/>
            <person name="Rupp O."/>
            <person name="Lauersen K.J."/>
            <person name="Blifernez-Klassen O."/>
            <person name="Kalinowski J."/>
            <person name="Goesmann A."/>
            <person name="Mussgnug J.H."/>
            <person name="Kruse O."/>
        </authorList>
    </citation>
    <scope>NUCLEOTIDE SEQUENCE [LARGE SCALE GENOMIC DNA]</scope>
    <source>
        <strain evidence="5 6">SAG 48.87</strain>
    </source>
</reference>
<dbReference type="KEGG" id="mng:MNEG_7057"/>
<dbReference type="Proteomes" id="UP000054498">
    <property type="component" value="Unassembled WGS sequence"/>
</dbReference>
<dbReference type="EMBL" id="KK101433">
    <property type="protein sequence ID" value="KIZ00902.1"/>
    <property type="molecule type" value="Genomic_DNA"/>
</dbReference>
<dbReference type="PANTHER" id="PTHR12064">
    <property type="entry name" value="METAL TRANSPORTER CNNM"/>
    <property type="match status" value="1"/>
</dbReference>
<dbReference type="GO" id="GO:0030026">
    <property type="term" value="P:intracellular manganese ion homeostasis"/>
    <property type="evidence" value="ECO:0007669"/>
    <property type="project" value="TreeGrafter"/>
</dbReference>
<organism evidence="5 6">
    <name type="scientific">Monoraphidium neglectum</name>
    <dbReference type="NCBI Taxonomy" id="145388"/>
    <lineage>
        <taxon>Eukaryota</taxon>
        <taxon>Viridiplantae</taxon>
        <taxon>Chlorophyta</taxon>
        <taxon>core chlorophytes</taxon>
        <taxon>Chlorophyceae</taxon>
        <taxon>CS clade</taxon>
        <taxon>Sphaeropleales</taxon>
        <taxon>Selenastraceae</taxon>
        <taxon>Monoraphidium</taxon>
    </lineage>
</organism>
<protein>
    <recommendedName>
        <fullName evidence="4">CNNM transmembrane domain-containing protein</fullName>
    </recommendedName>
</protein>
<gene>
    <name evidence="5" type="ORF">MNEG_7057</name>
</gene>
<dbReference type="InterPro" id="IPR045095">
    <property type="entry name" value="ACDP"/>
</dbReference>
<evidence type="ECO:0000313" key="5">
    <source>
        <dbReference type="EMBL" id="KIZ00902.1"/>
    </source>
</evidence>
<dbReference type="InterPro" id="IPR046342">
    <property type="entry name" value="CBS_dom_sf"/>
</dbReference>
<keyword evidence="2 3" id="KW-0812">Transmembrane</keyword>
<evidence type="ECO:0000256" key="2">
    <source>
        <dbReference type="PROSITE-ProRule" id="PRU01193"/>
    </source>
</evidence>
<dbReference type="GO" id="GO:0010960">
    <property type="term" value="P:magnesium ion homeostasis"/>
    <property type="evidence" value="ECO:0007669"/>
    <property type="project" value="InterPro"/>
</dbReference>
<dbReference type="RefSeq" id="XP_013899921.1">
    <property type="nucleotide sequence ID" value="XM_014044467.1"/>
</dbReference>
<feature type="non-terminal residue" evidence="5">
    <location>
        <position position="286"/>
    </location>
</feature>
<feature type="domain" description="CNNM transmembrane" evidence="4">
    <location>
        <begin position="51"/>
        <end position="235"/>
    </location>
</feature>
<dbReference type="InterPro" id="IPR002550">
    <property type="entry name" value="CNNM"/>
</dbReference>
<dbReference type="STRING" id="145388.A0A0D2MJU5"/>
<dbReference type="PROSITE" id="PS51846">
    <property type="entry name" value="CNNM"/>
    <property type="match status" value="1"/>
</dbReference>
<sequence>MGKDPPLGVAAVLLHGGLSALDGGSAHADGAARAALGRRLLALEHPPGSMPPNQMAIYIIIIILLVIMAGLMAGLTLGLLSIDKVDLEVVKRSGTPKEQWLVKQVEPVLARPHYLLATLLLCNAAAMEALPIFLDRLVNPVAAIAIAVTAILVFGEILPQAVCKRFGLQVGAYLAWPVRILMMITGIVTYPIGKLLDWLLGEESALFRRHELKALVTLHAEPQEGEEVTALTQDEVTVIQGALDMATKTAGEAMTPVEKVFMLSTDDVINLELLHRVINAGHSRLP</sequence>
<dbReference type="Pfam" id="PF01595">
    <property type="entry name" value="CNNM"/>
    <property type="match status" value="1"/>
</dbReference>
<dbReference type="OrthoDB" id="5353557at2759"/>
<feature type="transmembrane region" description="Helical" evidence="3">
    <location>
        <begin position="170"/>
        <end position="192"/>
    </location>
</feature>
<feature type="transmembrane region" description="Helical" evidence="3">
    <location>
        <begin position="140"/>
        <end position="158"/>
    </location>
</feature>
<keyword evidence="1" id="KW-0677">Repeat</keyword>
<feature type="transmembrane region" description="Helical" evidence="3">
    <location>
        <begin position="114"/>
        <end position="134"/>
    </location>
</feature>
<dbReference type="PANTHER" id="PTHR12064:SF97">
    <property type="entry name" value="METAL TRANSPORTER CNNM-5"/>
    <property type="match status" value="1"/>
</dbReference>
<evidence type="ECO:0000313" key="6">
    <source>
        <dbReference type="Proteomes" id="UP000054498"/>
    </source>
</evidence>
<dbReference type="GeneID" id="25739933"/>
<dbReference type="AlphaFoldDB" id="A0A0D2MJU5"/>
<keyword evidence="2 3" id="KW-0472">Membrane</keyword>
<feature type="transmembrane region" description="Helical" evidence="3">
    <location>
        <begin position="55"/>
        <end position="82"/>
    </location>
</feature>
<keyword evidence="6" id="KW-1185">Reference proteome</keyword>
<dbReference type="Gene3D" id="3.10.580.10">
    <property type="entry name" value="CBS-domain"/>
    <property type="match status" value="1"/>
</dbReference>
<evidence type="ECO:0000256" key="1">
    <source>
        <dbReference type="ARBA" id="ARBA00022737"/>
    </source>
</evidence>
<dbReference type="GO" id="GO:0005737">
    <property type="term" value="C:cytoplasm"/>
    <property type="evidence" value="ECO:0007669"/>
    <property type="project" value="TreeGrafter"/>
</dbReference>
<evidence type="ECO:0000256" key="3">
    <source>
        <dbReference type="SAM" id="Phobius"/>
    </source>
</evidence>